<dbReference type="PROSITE" id="PS51318">
    <property type="entry name" value="TAT"/>
    <property type="match status" value="1"/>
</dbReference>
<comment type="caution">
    <text evidence="2">The sequence shown here is derived from an EMBL/GenBank/DDBJ whole genome shotgun (WGS) entry which is preliminary data.</text>
</comment>
<name>A0A7W6JBE4_9CAUL</name>
<evidence type="ECO:0000313" key="3">
    <source>
        <dbReference type="Proteomes" id="UP000529946"/>
    </source>
</evidence>
<evidence type="ECO:0000259" key="1">
    <source>
        <dbReference type="PROSITE" id="PS50983"/>
    </source>
</evidence>
<protein>
    <submittedName>
        <fullName evidence="2">Iron complex transport system substrate-binding protein</fullName>
    </submittedName>
</protein>
<sequence>MTTTRRTALVGLGGALGVAACGPDRVPGPAPAADVVAAGQPAALLIWAVARDRLAGWPRKPAPDMLTALPARAAALPELGGLSGIGRQANLEAVAALRPSLIIDYGDTDPENRAVGERMQARLGGEWRLIDGALEKIPEALREAGRLLDAVETGDALAGRADAILDSWRRSPPGPAFYYARGGDGLETGFRGALATEVLEGAGWRNVAEGSKDIGRVTLEQVNAWDPGVIVTLDPGFARAAYESYAWRKRRDGSFRRILLVPDLPFGWIDRPPSVNRLLGCAWLAEPQGGSVALAVLSRRLYGMAPAEIVGPRWLG</sequence>
<dbReference type="PANTHER" id="PTHR30535">
    <property type="entry name" value="VITAMIN B12-BINDING PROTEIN"/>
    <property type="match status" value="1"/>
</dbReference>
<dbReference type="Gene3D" id="1.20.58.2180">
    <property type="match status" value="1"/>
</dbReference>
<dbReference type="RefSeq" id="WP_183203142.1">
    <property type="nucleotide sequence ID" value="NZ_BAAAER010000004.1"/>
</dbReference>
<dbReference type="EMBL" id="JACIDM010000001">
    <property type="protein sequence ID" value="MBB4082011.1"/>
    <property type="molecule type" value="Genomic_DNA"/>
</dbReference>
<proteinExistence type="predicted"/>
<dbReference type="GO" id="GO:0071281">
    <property type="term" value="P:cellular response to iron ion"/>
    <property type="evidence" value="ECO:0007669"/>
    <property type="project" value="TreeGrafter"/>
</dbReference>
<evidence type="ECO:0000313" key="2">
    <source>
        <dbReference type="EMBL" id="MBB4082011.1"/>
    </source>
</evidence>
<dbReference type="InterPro" id="IPR002491">
    <property type="entry name" value="ABC_transptr_periplasmic_BD"/>
</dbReference>
<feature type="domain" description="Fe/B12 periplasmic-binding" evidence="1">
    <location>
        <begin position="34"/>
        <end position="316"/>
    </location>
</feature>
<reference evidence="2 3" key="1">
    <citation type="submission" date="2020-08" db="EMBL/GenBank/DDBJ databases">
        <title>Genomic Encyclopedia of Type Strains, Phase IV (KMG-IV): sequencing the most valuable type-strain genomes for metagenomic binning, comparative biology and taxonomic classification.</title>
        <authorList>
            <person name="Goeker M."/>
        </authorList>
    </citation>
    <scope>NUCLEOTIDE SEQUENCE [LARGE SCALE GENOMIC DNA]</scope>
    <source>
        <strain evidence="2 3">DSM 23960</strain>
    </source>
</reference>
<dbReference type="AlphaFoldDB" id="A0A7W6JBE4"/>
<organism evidence="2 3">
    <name type="scientific">Brevundimonas lenta</name>
    <dbReference type="NCBI Taxonomy" id="424796"/>
    <lineage>
        <taxon>Bacteria</taxon>
        <taxon>Pseudomonadati</taxon>
        <taxon>Pseudomonadota</taxon>
        <taxon>Alphaproteobacteria</taxon>
        <taxon>Caulobacterales</taxon>
        <taxon>Caulobacteraceae</taxon>
        <taxon>Brevundimonas</taxon>
    </lineage>
</organism>
<dbReference type="PANTHER" id="PTHR30535:SF34">
    <property type="entry name" value="MOLYBDATE-BINDING PROTEIN MOLA"/>
    <property type="match status" value="1"/>
</dbReference>
<dbReference type="Proteomes" id="UP000529946">
    <property type="component" value="Unassembled WGS sequence"/>
</dbReference>
<keyword evidence="3" id="KW-1185">Reference proteome</keyword>
<dbReference type="PROSITE" id="PS51257">
    <property type="entry name" value="PROKAR_LIPOPROTEIN"/>
    <property type="match status" value="1"/>
</dbReference>
<accession>A0A7W6JBE4</accession>
<dbReference type="InterPro" id="IPR006311">
    <property type="entry name" value="TAT_signal"/>
</dbReference>
<gene>
    <name evidence="2" type="ORF">GGR12_000850</name>
</gene>
<dbReference type="InterPro" id="IPR050902">
    <property type="entry name" value="ABC_Transporter_SBP"/>
</dbReference>
<dbReference type="PROSITE" id="PS50983">
    <property type="entry name" value="FE_B12_PBP"/>
    <property type="match status" value="1"/>
</dbReference>
<dbReference type="Gene3D" id="3.40.50.1980">
    <property type="entry name" value="Nitrogenase molybdenum iron protein domain"/>
    <property type="match status" value="2"/>
</dbReference>
<dbReference type="SUPFAM" id="SSF53807">
    <property type="entry name" value="Helical backbone' metal receptor"/>
    <property type="match status" value="1"/>
</dbReference>